<feature type="coiled-coil region" evidence="1">
    <location>
        <begin position="155"/>
        <end position="254"/>
    </location>
</feature>
<sequence>MSVTLTDFEALQKQLLQMKTENYSLREQIDAAKKRSSLTPQQICENLKKENVQLRVRINQAIKETEKLTEQLKLVKISNFLQIQNLYETTSIPDINSMPEKLKPIATEVFQLMDNVKQQIVRRAYLDTQVTELTKKTKSLGRTGETLQNQVDEMRLKQKSELASMEEASEKLQKLKGETAKLREELQATKTSKSEMSNPSDLAALQKKISNLTTEYENRKQKHTEIINDLNTKIDDYNRRLEDATSSKIVLEKKMHQKVWALQAEINKRRGIVVHSSKTASKKDSAQLFLESKRMINDIAQKQQDVWELEERVAFSRNTVSMLSNDILKKMFGKCEGKKANQIISVAHRLVIEIAQMDRKKKNLLDQSQQANS</sequence>
<evidence type="ECO:0000256" key="1">
    <source>
        <dbReference type="SAM" id="Coils"/>
    </source>
</evidence>
<feature type="coiled-coil region" evidence="1">
    <location>
        <begin position="8"/>
        <end position="71"/>
    </location>
</feature>
<proteinExistence type="predicted"/>
<keyword evidence="3" id="KW-1185">Reference proteome</keyword>
<reference evidence="2 3" key="1">
    <citation type="submission" date="2024-04" db="EMBL/GenBank/DDBJ databases">
        <title>Tritrichomonas musculus Genome.</title>
        <authorList>
            <person name="Alves-Ferreira E."/>
            <person name="Grigg M."/>
            <person name="Lorenzi H."/>
            <person name="Galac M."/>
        </authorList>
    </citation>
    <scope>NUCLEOTIDE SEQUENCE [LARGE SCALE GENOMIC DNA]</scope>
    <source>
        <strain evidence="2 3">EAF2021</strain>
    </source>
</reference>
<keyword evidence="1" id="KW-0175">Coiled coil</keyword>
<protein>
    <submittedName>
        <fullName evidence="2">Uncharacterized protein</fullName>
    </submittedName>
</protein>
<evidence type="ECO:0000313" key="3">
    <source>
        <dbReference type="Proteomes" id="UP001470230"/>
    </source>
</evidence>
<accession>A0ABR2KFM4</accession>
<evidence type="ECO:0000313" key="2">
    <source>
        <dbReference type="EMBL" id="KAK8889929.1"/>
    </source>
</evidence>
<dbReference type="Proteomes" id="UP001470230">
    <property type="component" value="Unassembled WGS sequence"/>
</dbReference>
<organism evidence="2 3">
    <name type="scientific">Tritrichomonas musculus</name>
    <dbReference type="NCBI Taxonomy" id="1915356"/>
    <lineage>
        <taxon>Eukaryota</taxon>
        <taxon>Metamonada</taxon>
        <taxon>Parabasalia</taxon>
        <taxon>Tritrichomonadida</taxon>
        <taxon>Tritrichomonadidae</taxon>
        <taxon>Tritrichomonas</taxon>
    </lineage>
</organism>
<dbReference type="EMBL" id="JAPFFF010000005">
    <property type="protein sequence ID" value="KAK8889929.1"/>
    <property type="molecule type" value="Genomic_DNA"/>
</dbReference>
<comment type="caution">
    <text evidence="2">The sequence shown here is derived from an EMBL/GenBank/DDBJ whole genome shotgun (WGS) entry which is preliminary data.</text>
</comment>
<name>A0ABR2KFM4_9EUKA</name>
<dbReference type="Gene3D" id="1.10.287.1490">
    <property type="match status" value="1"/>
</dbReference>
<gene>
    <name evidence="2" type="ORF">M9Y10_034684</name>
</gene>